<dbReference type="InterPro" id="IPR038371">
    <property type="entry name" value="Cu_polyphenol_OxRdtase_sf"/>
</dbReference>
<dbReference type="Proteomes" id="UP000388235">
    <property type="component" value="Chromosome"/>
</dbReference>
<dbReference type="GO" id="GO:0016787">
    <property type="term" value="F:hydrolase activity"/>
    <property type="evidence" value="ECO:0007669"/>
    <property type="project" value="UniProtKB-KW"/>
</dbReference>
<evidence type="ECO:0000256" key="2">
    <source>
        <dbReference type="ARBA" id="ARBA00007353"/>
    </source>
</evidence>
<evidence type="ECO:0000256" key="5">
    <source>
        <dbReference type="ARBA" id="ARBA00022801"/>
    </source>
</evidence>
<dbReference type="SUPFAM" id="SSF64438">
    <property type="entry name" value="CNF1/YfiH-like putative cysteine hydrolases"/>
    <property type="match status" value="1"/>
</dbReference>
<protein>
    <recommendedName>
        <fullName evidence="10">Purine nucleoside phosphorylase</fullName>
    </recommendedName>
</protein>
<evidence type="ECO:0000256" key="10">
    <source>
        <dbReference type="RuleBase" id="RU361274"/>
    </source>
</evidence>
<comment type="catalytic activity">
    <reaction evidence="8">
        <text>adenosine + phosphate = alpha-D-ribose 1-phosphate + adenine</text>
        <dbReference type="Rhea" id="RHEA:27642"/>
        <dbReference type="ChEBI" id="CHEBI:16335"/>
        <dbReference type="ChEBI" id="CHEBI:16708"/>
        <dbReference type="ChEBI" id="CHEBI:43474"/>
        <dbReference type="ChEBI" id="CHEBI:57720"/>
        <dbReference type="EC" id="2.4.2.1"/>
    </reaction>
    <physiologicalReaction direction="left-to-right" evidence="8">
        <dbReference type="Rhea" id="RHEA:27643"/>
    </physiologicalReaction>
</comment>
<dbReference type="InterPro" id="IPR003730">
    <property type="entry name" value="Cu_polyphenol_OxRdtase"/>
</dbReference>
<keyword evidence="4" id="KW-0479">Metal-binding</keyword>
<organism evidence="11 12">
    <name type="scientific">Litorivicinus lipolyticus</name>
    <dbReference type="NCBI Taxonomy" id="418701"/>
    <lineage>
        <taxon>Bacteria</taxon>
        <taxon>Pseudomonadati</taxon>
        <taxon>Pseudomonadota</taxon>
        <taxon>Gammaproteobacteria</taxon>
        <taxon>Oceanospirillales</taxon>
        <taxon>Litorivicinaceae</taxon>
        <taxon>Litorivicinus</taxon>
    </lineage>
</organism>
<evidence type="ECO:0000256" key="9">
    <source>
        <dbReference type="ARBA" id="ARBA00049893"/>
    </source>
</evidence>
<dbReference type="Gene3D" id="3.60.140.10">
    <property type="entry name" value="CNF1/YfiH-like putative cysteine hydrolases"/>
    <property type="match status" value="1"/>
</dbReference>
<dbReference type="InterPro" id="IPR011324">
    <property type="entry name" value="Cytotoxic_necrot_fac-like_cat"/>
</dbReference>
<name>A0A5Q2QGD0_9GAMM</name>
<dbReference type="PANTHER" id="PTHR30616:SF2">
    <property type="entry name" value="PURINE NUCLEOSIDE PHOSPHORYLASE LACC1"/>
    <property type="match status" value="1"/>
</dbReference>
<evidence type="ECO:0000256" key="7">
    <source>
        <dbReference type="ARBA" id="ARBA00047989"/>
    </source>
</evidence>
<evidence type="ECO:0000256" key="3">
    <source>
        <dbReference type="ARBA" id="ARBA00022679"/>
    </source>
</evidence>
<dbReference type="RefSeq" id="WP_153714393.1">
    <property type="nucleotide sequence ID" value="NZ_CP045871.1"/>
</dbReference>
<keyword evidence="12" id="KW-1185">Reference proteome</keyword>
<sequence length="236" mass="25017">MIELAGLPDTVRAVMTTRAGGVSVGQWASLNLGTHVDDDPVAVRANRKVVESALQAPVAWLNQVHGVVCVERTCAGEVPTADAQWTTQTNLALAVGVADCLAVGLCSPNGDRVGVAHAGWRGLLGGVIESTAQAMGGPLIAVLGPCIGPAVFQVGPEVREKFCNDNPAAASAFRADTGDRWLCDLRSLARQRLVSLGIRVVDDLNECTYGDPQRWFSYRRQAPGGRMAMLMLRRAT</sequence>
<dbReference type="CDD" id="cd16833">
    <property type="entry name" value="YfiH"/>
    <property type="match status" value="1"/>
</dbReference>
<keyword evidence="3" id="KW-0808">Transferase</keyword>
<dbReference type="EMBL" id="CP045871">
    <property type="protein sequence ID" value="QGG80890.1"/>
    <property type="molecule type" value="Genomic_DNA"/>
</dbReference>
<reference evidence="11 12" key="1">
    <citation type="submission" date="2019-11" db="EMBL/GenBank/DDBJ databases">
        <authorList>
            <person name="Khan S.A."/>
            <person name="Jeon C.O."/>
            <person name="Chun B.H."/>
        </authorList>
    </citation>
    <scope>NUCLEOTIDE SEQUENCE [LARGE SCALE GENOMIC DNA]</scope>
    <source>
        <strain evidence="11 12">IMCC 1097</strain>
    </source>
</reference>
<evidence type="ECO:0000256" key="8">
    <source>
        <dbReference type="ARBA" id="ARBA00048968"/>
    </source>
</evidence>
<dbReference type="GO" id="GO:0005507">
    <property type="term" value="F:copper ion binding"/>
    <property type="evidence" value="ECO:0007669"/>
    <property type="project" value="TreeGrafter"/>
</dbReference>
<accession>A0A5Q2QGD0</accession>
<comment type="catalytic activity">
    <reaction evidence="9">
        <text>S-methyl-5'-thioadenosine + phosphate = 5-(methylsulfanyl)-alpha-D-ribose 1-phosphate + adenine</text>
        <dbReference type="Rhea" id="RHEA:11852"/>
        <dbReference type="ChEBI" id="CHEBI:16708"/>
        <dbReference type="ChEBI" id="CHEBI:17509"/>
        <dbReference type="ChEBI" id="CHEBI:43474"/>
        <dbReference type="ChEBI" id="CHEBI:58533"/>
        <dbReference type="EC" id="2.4.2.28"/>
    </reaction>
    <physiologicalReaction direction="left-to-right" evidence="9">
        <dbReference type="Rhea" id="RHEA:11853"/>
    </physiologicalReaction>
</comment>
<evidence type="ECO:0000313" key="11">
    <source>
        <dbReference type="EMBL" id="QGG80890.1"/>
    </source>
</evidence>
<evidence type="ECO:0000256" key="6">
    <source>
        <dbReference type="ARBA" id="ARBA00022833"/>
    </source>
</evidence>
<comment type="similarity">
    <text evidence="2 10">Belongs to the purine nucleoside phosphorylase YfiH/LACC1 family.</text>
</comment>
<dbReference type="KEGG" id="llp:GH975_10055"/>
<dbReference type="Pfam" id="PF02578">
    <property type="entry name" value="Cu-oxidase_4"/>
    <property type="match status" value="1"/>
</dbReference>
<dbReference type="AlphaFoldDB" id="A0A5Q2QGD0"/>
<dbReference type="NCBIfam" id="TIGR00726">
    <property type="entry name" value="peptidoglycan editing factor PgeF"/>
    <property type="match status" value="1"/>
</dbReference>
<evidence type="ECO:0000313" key="12">
    <source>
        <dbReference type="Proteomes" id="UP000388235"/>
    </source>
</evidence>
<comment type="catalytic activity">
    <reaction evidence="7">
        <text>adenosine + H2O + H(+) = inosine + NH4(+)</text>
        <dbReference type="Rhea" id="RHEA:24408"/>
        <dbReference type="ChEBI" id="CHEBI:15377"/>
        <dbReference type="ChEBI" id="CHEBI:15378"/>
        <dbReference type="ChEBI" id="CHEBI:16335"/>
        <dbReference type="ChEBI" id="CHEBI:17596"/>
        <dbReference type="ChEBI" id="CHEBI:28938"/>
        <dbReference type="EC" id="3.5.4.4"/>
    </reaction>
    <physiologicalReaction direction="left-to-right" evidence="7">
        <dbReference type="Rhea" id="RHEA:24409"/>
    </physiologicalReaction>
</comment>
<keyword evidence="5" id="KW-0378">Hydrolase</keyword>
<dbReference type="GO" id="GO:0017061">
    <property type="term" value="F:S-methyl-5-thioadenosine phosphorylase activity"/>
    <property type="evidence" value="ECO:0007669"/>
    <property type="project" value="UniProtKB-EC"/>
</dbReference>
<proteinExistence type="inferred from homology"/>
<dbReference type="OrthoDB" id="4279at2"/>
<gene>
    <name evidence="11" type="primary">pgeF</name>
    <name evidence="11" type="ORF">GH975_10055</name>
</gene>
<evidence type="ECO:0000256" key="1">
    <source>
        <dbReference type="ARBA" id="ARBA00000553"/>
    </source>
</evidence>
<keyword evidence="6" id="KW-0862">Zinc</keyword>
<evidence type="ECO:0000256" key="4">
    <source>
        <dbReference type="ARBA" id="ARBA00022723"/>
    </source>
</evidence>
<dbReference type="PANTHER" id="PTHR30616">
    <property type="entry name" value="UNCHARACTERIZED PROTEIN YFIH"/>
    <property type="match status" value="1"/>
</dbReference>
<comment type="catalytic activity">
    <reaction evidence="1">
        <text>inosine + phosphate = alpha-D-ribose 1-phosphate + hypoxanthine</text>
        <dbReference type="Rhea" id="RHEA:27646"/>
        <dbReference type="ChEBI" id="CHEBI:17368"/>
        <dbReference type="ChEBI" id="CHEBI:17596"/>
        <dbReference type="ChEBI" id="CHEBI:43474"/>
        <dbReference type="ChEBI" id="CHEBI:57720"/>
        <dbReference type="EC" id="2.4.2.1"/>
    </reaction>
    <physiologicalReaction direction="left-to-right" evidence="1">
        <dbReference type="Rhea" id="RHEA:27647"/>
    </physiologicalReaction>
</comment>